<accession>A0A916WK78</accession>
<evidence type="ECO:0000313" key="2">
    <source>
        <dbReference type="Proteomes" id="UP000646478"/>
    </source>
</evidence>
<sequence length="109" mass="12439">MNFPNNDTERVRDAIALSAGENEGGELSRDPMDHQYGRRIETDRSWTIYHVFTGVPAHADGQIMTGLSRSAATDGMVSLNRRNERRHRNQGSLMAHIQIARYSAEERRR</sequence>
<proteinExistence type="predicted"/>
<dbReference type="EMBL" id="BMHH01000019">
    <property type="protein sequence ID" value="GGB05876.1"/>
    <property type="molecule type" value="Genomic_DNA"/>
</dbReference>
<protein>
    <submittedName>
        <fullName evidence="1">Uncharacterized protein</fullName>
    </submittedName>
</protein>
<keyword evidence="2" id="KW-1185">Reference proteome</keyword>
<dbReference type="AlphaFoldDB" id="A0A916WK78"/>
<evidence type="ECO:0000313" key="1">
    <source>
        <dbReference type="EMBL" id="GGB05876.1"/>
    </source>
</evidence>
<reference evidence="1" key="2">
    <citation type="submission" date="2020-09" db="EMBL/GenBank/DDBJ databases">
        <authorList>
            <person name="Sun Q."/>
            <person name="Zhou Y."/>
        </authorList>
    </citation>
    <scope>NUCLEOTIDE SEQUENCE</scope>
    <source>
        <strain evidence="1">CGMCC 1.15082</strain>
    </source>
</reference>
<dbReference type="RefSeq" id="WP_188825712.1">
    <property type="nucleotide sequence ID" value="NZ_BMHH01000019.1"/>
</dbReference>
<name>A0A916WK78_9HYPH</name>
<comment type="caution">
    <text evidence="1">The sequence shown here is derived from an EMBL/GenBank/DDBJ whole genome shotgun (WGS) entry which is preliminary data.</text>
</comment>
<gene>
    <name evidence="1" type="ORF">GCM10011491_37450</name>
</gene>
<dbReference type="Proteomes" id="UP000646478">
    <property type="component" value="Unassembled WGS sequence"/>
</dbReference>
<reference evidence="1" key="1">
    <citation type="journal article" date="2014" name="Int. J. Syst. Evol. Microbiol.">
        <title>Complete genome sequence of Corynebacterium casei LMG S-19264T (=DSM 44701T), isolated from a smear-ripened cheese.</title>
        <authorList>
            <consortium name="US DOE Joint Genome Institute (JGI-PGF)"/>
            <person name="Walter F."/>
            <person name="Albersmeier A."/>
            <person name="Kalinowski J."/>
            <person name="Ruckert C."/>
        </authorList>
    </citation>
    <scope>NUCLEOTIDE SEQUENCE</scope>
    <source>
        <strain evidence="1">CGMCC 1.15082</strain>
    </source>
</reference>
<organism evidence="1 2">
    <name type="scientific">Brucella endophytica</name>
    <dbReference type="NCBI Taxonomy" id="1963359"/>
    <lineage>
        <taxon>Bacteria</taxon>
        <taxon>Pseudomonadati</taxon>
        <taxon>Pseudomonadota</taxon>
        <taxon>Alphaproteobacteria</taxon>
        <taxon>Hyphomicrobiales</taxon>
        <taxon>Brucellaceae</taxon>
        <taxon>Brucella/Ochrobactrum group</taxon>
        <taxon>Brucella</taxon>
    </lineage>
</organism>